<evidence type="ECO:0000313" key="2">
    <source>
        <dbReference type="EMBL" id="KAF3946395.1"/>
    </source>
</evidence>
<dbReference type="EMBL" id="JRKL02009306">
    <property type="protein sequence ID" value="KAF3946395.1"/>
    <property type="molecule type" value="Genomic_DNA"/>
</dbReference>
<sequence length="1250" mass="138750">MAEEGNASVTLTNIQKMLANLLVRVENMETTVNENAQLPPNDPQPAPQPPPYVPVSPPEHVQQPPPDAMPFVLAPQVNQGVPIQPVAFDHNVAIPSPMALSPVVDSKFTEHDARFVKLERYLKKFRGMDDFLFDVEDFGSEIATKQMVGNSYPDFRALVQAGIDVEEGFSRGLWSESTLNDQKGKRQASGFARQPEVNVVETQQWGPTSPAYSHPKGHRSAHYRPNQSAYHPPTPTQYSHVHPQYPQPAFWCPRTAQPHVHAIQTPLPFNSRPPQDRAPRVFTNLGMSLTCAFEKLLAARKITPLPPKQLPNPLPPNFRLNQYCSYHQSAGHLTDDCFTLRNAIEDLLRKRVIVLEPPPNVTTNPLPSHIATPPPANLNLIDLDDPLESSIHMMSWDTQKPRPITLIPNTLSSQPPQLPIDHVMHSSLDVEPYFLSPEYTQGTPFVLTPSPTKSGPFLLSSGVNNFLHVDQYGSMESTNFWDVGLVTRSGRVVHPSNLSNDKEKTHAEIIEEDNEVIKQLKRTQSNVSVWGLLASSTAHRDALVKALTQIPVPTSASPDEVVHLLTADRSTVLSFSDADLTPEGLNHNRPLMIVVSCASRRIPSVLVDNGSALNVCPLVTAVALGFGKADFGESSQVVRAYDNTSRKVVGTLELGIQLGPVTFPTLFQILEVRPSFNLLLGRPFIHAWNVLPSSLHQKLRYRHGKDIITIDAVPDPFPLDEPILEIKHSDSDPMLSGFHFEQVQTIELSNPMRDYLPLPFNSHSNLVISEIMRDMRFMPGFGLGRRQQGVSKFVEDIEPNPVFGLGYIPKEEDWARVSAIHRGRILARHLGIPFDYPMAPIRGSLMDYFTKSKTHLAHSPPSQVWVDEITGEIVPGFETLFGELHVSDVGGSDTLASELGSTNHIGSSSRVLVAQKSSVTAHISRCSSSSSILSLHFPDFVTDESEFMDGAFAIDDYQCEVDDMTLGPLVSEKEKDITLDLMMISSGELEACDSGHDLVHEAQGVVAEENALESFEPFPVLMSNDSVLVTNVGRDAFATCVKSVVASEPISNTESVAFDVSVSQVNEMNVSEYSFVCCDNVLLNPNTCMDPPGIFVCNLDESDSLDSDDESMLDQPPHELTQLLVGKFENITYRHLPRDENHLVDSLASLASMLHIPKGAVIRPFLVEKRTEPAYLRIMEIMELSSDDKPWYTDIYQFLRNSEYPECATKKDKRTLRQLASRFVICGDTLYRKSTEGILLLCLDELSAKK</sequence>
<reference evidence="2" key="1">
    <citation type="submission" date="2020-03" db="EMBL/GenBank/DDBJ databases">
        <title>Castanea mollissima Vanexum genome sequencing.</title>
        <authorList>
            <person name="Staton M."/>
        </authorList>
    </citation>
    <scope>NUCLEOTIDE SEQUENCE</scope>
    <source>
        <tissue evidence="2">Leaf</tissue>
    </source>
</reference>
<feature type="region of interest" description="Disordered" evidence="1">
    <location>
        <begin position="180"/>
        <end position="241"/>
    </location>
</feature>
<evidence type="ECO:0000256" key="1">
    <source>
        <dbReference type="SAM" id="MobiDB-lite"/>
    </source>
</evidence>
<proteinExistence type="predicted"/>
<keyword evidence="3" id="KW-1185">Reference proteome</keyword>
<dbReference type="OrthoDB" id="1736143at2759"/>
<feature type="compositionally biased region" description="Pro residues" evidence="1">
    <location>
        <begin position="40"/>
        <end position="67"/>
    </location>
</feature>
<dbReference type="AlphaFoldDB" id="A0A8J4Q6P7"/>
<gene>
    <name evidence="2" type="ORF">CMV_027332</name>
</gene>
<organism evidence="2 3">
    <name type="scientific">Castanea mollissima</name>
    <name type="common">Chinese chestnut</name>
    <dbReference type="NCBI Taxonomy" id="60419"/>
    <lineage>
        <taxon>Eukaryota</taxon>
        <taxon>Viridiplantae</taxon>
        <taxon>Streptophyta</taxon>
        <taxon>Embryophyta</taxon>
        <taxon>Tracheophyta</taxon>
        <taxon>Spermatophyta</taxon>
        <taxon>Magnoliopsida</taxon>
        <taxon>eudicotyledons</taxon>
        <taxon>Gunneridae</taxon>
        <taxon>Pentapetalae</taxon>
        <taxon>rosids</taxon>
        <taxon>fabids</taxon>
        <taxon>Fagales</taxon>
        <taxon>Fagaceae</taxon>
        <taxon>Castanea</taxon>
    </lineage>
</organism>
<dbReference type="CDD" id="cd00303">
    <property type="entry name" value="retropepsin_like"/>
    <property type="match status" value="1"/>
</dbReference>
<dbReference type="PANTHER" id="PTHR32108:SF9">
    <property type="entry name" value="REVERSE TRANSCRIPTASE RNASE H-LIKE DOMAIN-CONTAINING PROTEIN"/>
    <property type="match status" value="1"/>
</dbReference>
<protein>
    <submittedName>
        <fullName evidence="2">Uncharacterized protein</fullName>
    </submittedName>
</protein>
<name>A0A8J4Q6P7_9ROSI</name>
<feature type="compositionally biased region" description="Polar residues" evidence="1">
    <location>
        <begin position="200"/>
        <end position="211"/>
    </location>
</feature>
<dbReference type="Proteomes" id="UP000737018">
    <property type="component" value="Unassembled WGS sequence"/>
</dbReference>
<evidence type="ECO:0000313" key="3">
    <source>
        <dbReference type="Proteomes" id="UP000737018"/>
    </source>
</evidence>
<feature type="non-terminal residue" evidence="2">
    <location>
        <position position="1"/>
    </location>
</feature>
<accession>A0A8J4Q6P7</accession>
<feature type="region of interest" description="Disordered" evidence="1">
    <location>
        <begin position="34"/>
        <end position="67"/>
    </location>
</feature>
<comment type="caution">
    <text evidence="2">The sequence shown here is derived from an EMBL/GenBank/DDBJ whole genome shotgun (WGS) entry which is preliminary data.</text>
</comment>
<dbReference type="PANTHER" id="PTHR32108">
    <property type="entry name" value="DNA-DIRECTED RNA POLYMERASE SUBUNIT ALPHA"/>
    <property type="match status" value="1"/>
</dbReference>